<evidence type="ECO:0000256" key="4">
    <source>
        <dbReference type="ARBA" id="ARBA00023267"/>
    </source>
</evidence>
<dbReference type="SUPFAM" id="SSF51246">
    <property type="entry name" value="Rudiment single hybrid motif"/>
    <property type="match status" value="1"/>
</dbReference>
<dbReference type="PANTHER" id="PTHR18866">
    <property type="entry name" value="CARBOXYLASE:PYRUVATE/ACETYL-COA/PROPIONYL-COA CARBOXYLASE"/>
    <property type="match status" value="1"/>
</dbReference>
<dbReference type="GO" id="GO:0005739">
    <property type="term" value="C:mitochondrion"/>
    <property type="evidence" value="ECO:0007669"/>
    <property type="project" value="TreeGrafter"/>
</dbReference>
<evidence type="ECO:0000313" key="7">
    <source>
        <dbReference type="EMBL" id="OBS57473.1"/>
    </source>
</evidence>
<keyword evidence="2" id="KW-0547">Nucleotide-binding</keyword>
<dbReference type="Gene3D" id="2.40.50.100">
    <property type="match status" value="1"/>
</dbReference>
<evidence type="ECO:0000259" key="6">
    <source>
        <dbReference type="PROSITE" id="PS50979"/>
    </source>
</evidence>
<evidence type="ECO:0008006" key="9">
    <source>
        <dbReference type="Google" id="ProtNLM"/>
    </source>
</evidence>
<dbReference type="GO" id="GO:0004485">
    <property type="term" value="F:methylcrotonoyl-CoA carboxylase activity"/>
    <property type="evidence" value="ECO:0007669"/>
    <property type="project" value="TreeGrafter"/>
</dbReference>
<evidence type="ECO:0000256" key="1">
    <source>
        <dbReference type="ARBA" id="ARBA00022598"/>
    </source>
</evidence>
<dbReference type="InterPro" id="IPR050856">
    <property type="entry name" value="Biotin_carboxylase_complex"/>
</dbReference>
<dbReference type="InterPro" id="IPR011764">
    <property type="entry name" value="Biotin_carboxylation_dom"/>
</dbReference>
<accession>A0A1A6FU56</accession>
<dbReference type="Proteomes" id="UP000092124">
    <property type="component" value="Unassembled WGS sequence"/>
</dbReference>
<dbReference type="PROSITE" id="PS00188">
    <property type="entry name" value="BIOTIN"/>
    <property type="match status" value="1"/>
</dbReference>
<dbReference type="PROSITE" id="PS50968">
    <property type="entry name" value="BIOTINYL_LIPOYL"/>
    <property type="match status" value="1"/>
</dbReference>
<organism evidence="7 8">
    <name type="scientific">Neotoma lepida</name>
    <name type="common">Desert woodrat</name>
    <dbReference type="NCBI Taxonomy" id="56216"/>
    <lineage>
        <taxon>Eukaryota</taxon>
        <taxon>Metazoa</taxon>
        <taxon>Chordata</taxon>
        <taxon>Craniata</taxon>
        <taxon>Vertebrata</taxon>
        <taxon>Euteleostomi</taxon>
        <taxon>Mammalia</taxon>
        <taxon>Eutheria</taxon>
        <taxon>Euarchontoglires</taxon>
        <taxon>Glires</taxon>
        <taxon>Rodentia</taxon>
        <taxon>Myomorpha</taxon>
        <taxon>Muroidea</taxon>
        <taxon>Cricetidae</taxon>
        <taxon>Neotominae</taxon>
        <taxon>Neotoma</taxon>
    </lineage>
</organism>
<dbReference type="Pfam" id="PF00364">
    <property type="entry name" value="Biotin_lipoyl"/>
    <property type="match status" value="1"/>
</dbReference>
<dbReference type="InterPro" id="IPR011053">
    <property type="entry name" value="Single_hybrid_motif"/>
</dbReference>
<proteinExistence type="predicted"/>
<evidence type="ECO:0000259" key="5">
    <source>
        <dbReference type="PROSITE" id="PS50968"/>
    </source>
</evidence>
<dbReference type="InterPro" id="IPR001882">
    <property type="entry name" value="Biotin_BS"/>
</dbReference>
<dbReference type="CDD" id="cd06850">
    <property type="entry name" value="biotinyl_domain"/>
    <property type="match status" value="1"/>
</dbReference>
<reference evidence="7 8" key="1">
    <citation type="submission" date="2016-06" db="EMBL/GenBank/DDBJ databases">
        <title>The Draft Genome Sequence and Annotation of the Desert Woodrat Neotoma lepida.</title>
        <authorList>
            <person name="Campbell M."/>
            <person name="Oakeson K.F."/>
            <person name="Yandell M."/>
            <person name="Halpert J.R."/>
            <person name="Dearing D."/>
        </authorList>
    </citation>
    <scope>NUCLEOTIDE SEQUENCE [LARGE SCALE GENOMIC DNA]</scope>
    <source>
        <strain evidence="7">417</strain>
        <tissue evidence="7">Liver</tissue>
    </source>
</reference>
<keyword evidence="3" id="KW-0067">ATP-binding</keyword>
<sequence>MRDEVSVHYDPMIAKLVVWATDRPSALLKLRYSLHQYNIVGLRTNVDFLLRLSGHPEFEAGNVHTDFIPQHHKTLLPTHSIIAKEAMCQAALGLILQEKEMTSAFKLHTQDIVIAVTYNHDGSYDMQEGSIEIGIPVPKYLSSVSSKGTQGGTIAPMTGTIEKVFVKAGDRVKAGDSLMVMIAMKMEHTIKAPKDGRIKKVFFREGAQANRHAPLVEFEEESD</sequence>
<dbReference type="InterPro" id="IPR011054">
    <property type="entry name" value="Rudment_hybrid_motif"/>
</dbReference>
<dbReference type="EMBL" id="LZPO01117085">
    <property type="protein sequence ID" value="OBS57473.1"/>
    <property type="molecule type" value="Genomic_DNA"/>
</dbReference>
<dbReference type="STRING" id="56216.A0A1A6FU56"/>
<keyword evidence="8" id="KW-1185">Reference proteome</keyword>
<dbReference type="PANTHER" id="PTHR18866:SF33">
    <property type="entry name" value="METHYLCROTONOYL-COA CARBOXYLASE SUBUNIT ALPHA, MITOCHONDRIAL-RELATED"/>
    <property type="match status" value="1"/>
</dbReference>
<feature type="domain" description="Lipoyl-binding" evidence="5">
    <location>
        <begin position="147"/>
        <end position="219"/>
    </location>
</feature>
<dbReference type="Gene3D" id="3.30.470.20">
    <property type="entry name" value="ATP-grasp fold, B domain"/>
    <property type="match status" value="1"/>
</dbReference>
<dbReference type="Pfam" id="PF02785">
    <property type="entry name" value="Biotin_carb_C"/>
    <property type="match status" value="1"/>
</dbReference>
<dbReference type="FunFam" id="2.40.50.100:FF:000003">
    <property type="entry name" value="Acetyl-CoA carboxylase biotin carboxyl carrier protein"/>
    <property type="match status" value="1"/>
</dbReference>
<keyword evidence="4" id="KW-0092">Biotin</keyword>
<name>A0A1A6FU56_NEOLE</name>
<gene>
    <name evidence="7" type="ORF">A6R68_11406</name>
</gene>
<dbReference type="SUPFAM" id="SSF51230">
    <property type="entry name" value="Single hybrid motif"/>
    <property type="match status" value="1"/>
</dbReference>
<comment type="caution">
    <text evidence="7">The sequence shown here is derived from an EMBL/GenBank/DDBJ whole genome shotgun (WGS) entry which is preliminary data.</text>
</comment>
<dbReference type="AlphaFoldDB" id="A0A1A6FU56"/>
<dbReference type="SMART" id="SM00878">
    <property type="entry name" value="Biotin_carb_C"/>
    <property type="match status" value="1"/>
</dbReference>
<evidence type="ECO:0000313" key="8">
    <source>
        <dbReference type="Proteomes" id="UP000092124"/>
    </source>
</evidence>
<protein>
    <recommendedName>
        <fullName evidence="9">Lipoyl-binding domain-containing protein</fullName>
    </recommendedName>
</protein>
<dbReference type="OrthoDB" id="196847at2759"/>
<dbReference type="PROSITE" id="PS50979">
    <property type="entry name" value="BC"/>
    <property type="match status" value="1"/>
</dbReference>
<dbReference type="GO" id="GO:0005524">
    <property type="term" value="F:ATP binding"/>
    <property type="evidence" value="ECO:0007669"/>
    <property type="project" value="UniProtKB-KW"/>
</dbReference>
<evidence type="ECO:0000256" key="2">
    <source>
        <dbReference type="ARBA" id="ARBA00022741"/>
    </source>
</evidence>
<feature type="domain" description="Biotin carboxylation" evidence="6">
    <location>
        <begin position="1"/>
        <end position="73"/>
    </location>
</feature>
<evidence type="ECO:0000256" key="3">
    <source>
        <dbReference type="ARBA" id="ARBA00022840"/>
    </source>
</evidence>
<keyword evidence="1" id="KW-0436">Ligase</keyword>
<dbReference type="InterPro" id="IPR005482">
    <property type="entry name" value="Biotin_COase_C"/>
</dbReference>
<dbReference type="InterPro" id="IPR000089">
    <property type="entry name" value="Biotin_lipoyl"/>
</dbReference>